<evidence type="ECO:0000313" key="2">
    <source>
        <dbReference type="EMBL" id="XCM36508.1"/>
    </source>
</evidence>
<feature type="transmembrane region" description="Helical" evidence="1">
    <location>
        <begin position="159"/>
        <end position="180"/>
    </location>
</feature>
<dbReference type="AlphaFoldDB" id="A0AAU8JCN1"/>
<accession>A0AAU8JCN1</accession>
<feature type="transmembrane region" description="Helical" evidence="1">
    <location>
        <begin position="29"/>
        <end position="50"/>
    </location>
</feature>
<dbReference type="RefSeq" id="WP_054467378.1">
    <property type="nucleotide sequence ID" value="NZ_CP159837.1"/>
</dbReference>
<name>A0AAU8JCN1_9CYAN</name>
<keyword evidence="1" id="KW-0472">Membrane</keyword>
<protein>
    <recommendedName>
        <fullName evidence="3">Glycerophosphoryl diester phosphodiesterase membrane domain-containing protein</fullName>
    </recommendedName>
</protein>
<sequence length="309" mass="34206">MANTPLKPMTVGNVVSAGLRLYRDRFSTYFPIGVTASLWALIPILTLLPIPFLIFFQQINPSILWAASPIWLILLIFTSAKSITNLALICRLAFGVLTNKPETVKEASAHVMPKIWKLWLASFFAFLLIMAVSLGFAVVMGFGSGIVVGILIGSQSSPLAYWIAGLLALFIIAAFLIFYIRFTIGLSLIEVPLAIEHNLTAWGTVQRSQKLTKGYAGKIFTIFIVAGLIFVPLQMVVNVLSDLIQRTLINTLAMDQNSPIFITISFLVAYILGILFGMVLVPFYQIIKSTIYYDLCTRKEGLDMKLSNE</sequence>
<reference evidence="2" key="1">
    <citation type="submission" date="2024-07" db="EMBL/GenBank/DDBJ databases">
        <authorList>
            <person name="Kim Y.J."/>
            <person name="Jeong J.Y."/>
        </authorList>
    </citation>
    <scope>NUCLEOTIDE SEQUENCE</scope>
    <source>
        <strain evidence="2">GIHE-MW2</strain>
    </source>
</reference>
<keyword evidence="1" id="KW-1133">Transmembrane helix</keyword>
<proteinExistence type="predicted"/>
<feature type="transmembrane region" description="Helical" evidence="1">
    <location>
        <begin position="219"/>
        <end position="240"/>
    </location>
</feature>
<gene>
    <name evidence="2" type="ORF">ABWT76_005271</name>
</gene>
<evidence type="ECO:0008006" key="3">
    <source>
        <dbReference type="Google" id="ProtNLM"/>
    </source>
</evidence>
<dbReference type="EMBL" id="CP159837">
    <property type="protein sequence ID" value="XCM36508.1"/>
    <property type="molecule type" value="Genomic_DNA"/>
</dbReference>
<keyword evidence="1" id="KW-0812">Transmembrane</keyword>
<organism evidence="2">
    <name type="scientific">Planktothricoides raciborskii GIHE-MW2</name>
    <dbReference type="NCBI Taxonomy" id="2792601"/>
    <lineage>
        <taxon>Bacteria</taxon>
        <taxon>Bacillati</taxon>
        <taxon>Cyanobacteriota</taxon>
        <taxon>Cyanophyceae</taxon>
        <taxon>Oscillatoriophycideae</taxon>
        <taxon>Oscillatoriales</taxon>
        <taxon>Oscillatoriaceae</taxon>
        <taxon>Planktothricoides</taxon>
    </lineage>
</organism>
<feature type="transmembrane region" description="Helical" evidence="1">
    <location>
        <begin position="260"/>
        <end position="284"/>
    </location>
</feature>
<evidence type="ECO:0000256" key="1">
    <source>
        <dbReference type="SAM" id="Phobius"/>
    </source>
</evidence>
<feature type="transmembrane region" description="Helical" evidence="1">
    <location>
        <begin position="70"/>
        <end position="97"/>
    </location>
</feature>
<feature type="transmembrane region" description="Helical" evidence="1">
    <location>
        <begin position="118"/>
        <end position="147"/>
    </location>
</feature>